<comment type="caution">
    <text evidence="1">The sequence shown here is derived from an EMBL/GenBank/DDBJ whole genome shotgun (WGS) entry which is preliminary data.</text>
</comment>
<gene>
    <name evidence="1" type="ORF">DPMN_065573</name>
</gene>
<name>A0A9D3YTT5_DREPO</name>
<reference evidence="1" key="2">
    <citation type="submission" date="2020-11" db="EMBL/GenBank/DDBJ databases">
        <authorList>
            <person name="McCartney M.A."/>
            <person name="Auch B."/>
            <person name="Kono T."/>
            <person name="Mallez S."/>
            <person name="Becker A."/>
            <person name="Gohl D.M."/>
            <person name="Silverstein K.A.T."/>
            <person name="Koren S."/>
            <person name="Bechman K.B."/>
            <person name="Herman A."/>
            <person name="Abrahante J.E."/>
            <person name="Garbe J."/>
        </authorList>
    </citation>
    <scope>NUCLEOTIDE SEQUENCE</scope>
    <source>
        <strain evidence="1">Duluth1</strain>
        <tissue evidence="1">Whole animal</tissue>
    </source>
</reference>
<evidence type="ECO:0000313" key="2">
    <source>
        <dbReference type="Proteomes" id="UP000828390"/>
    </source>
</evidence>
<dbReference type="EMBL" id="JAIWYP010000014">
    <property type="protein sequence ID" value="KAH3706192.1"/>
    <property type="molecule type" value="Genomic_DNA"/>
</dbReference>
<organism evidence="1 2">
    <name type="scientific">Dreissena polymorpha</name>
    <name type="common">Zebra mussel</name>
    <name type="synonym">Mytilus polymorpha</name>
    <dbReference type="NCBI Taxonomy" id="45954"/>
    <lineage>
        <taxon>Eukaryota</taxon>
        <taxon>Metazoa</taxon>
        <taxon>Spiralia</taxon>
        <taxon>Lophotrochozoa</taxon>
        <taxon>Mollusca</taxon>
        <taxon>Bivalvia</taxon>
        <taxon>Autobranchia</taxon>
        <taxon>Heteroconchia</taxon>
        <taxon>Euheterodonta</taxon>
        <taxon>Imparidentia</taxon>
        <taxon>Neoheterodontei</taxon>
        <taxon>Myida</taxon>
        <taxon>Dreissenoidea</taxon>
        <taxon>Dreissenidae</taxon>
        <taxon>Dreissena</taxon>
    </lineage>
</organism>
<protein>
    <submittedName>
        <fullName evidence="1">Uncharacterized protein</fullName>
    </submittedName>
</protein>
<proteinExistence type="predicted"/>
<dbReference type="AlphaFoldDB" id="A0A9D3YTT5"/>
<dbReference type="Proteomes" id="UP000828390">
    <property type="component" value="Unassembled WGS sequence"/>
</dbReference>
<keyword evidence="2" id="KW-1185">Reference proteome</keyword>
<sequence>MRNLTGSLVSRIVEVEERVRNVEVQLESENINVSNSYCDARDFNTSSSSRTHTDTEDCVDSIRKRPIQNHIRS</sequence>
<accession>A0A9D3YTT5</accession>
<reference evidence="1" key="1">
    <citation type="journal article" date="2019" name="bioRxiv">
        <title>The Genome of the Zebra Mussel, Dreissena polymorpha: A Resource for Invasive Species Research.</title>
        <authorList>
            <person name="McCartney M.A."/>
            <person name="Auch B."/>
            <person name="Kono T."/>
            <person name="Mallez S."/>
            <person name="Zhang Y."/>
            <person name="Obille A."/>
            <person name="Becker A."/>
            <person name="Abrahante J.E."/>
            <person name="Garbe J."/>
            <person name="Badalamenti J.P."/>
            <person name="Herman A."/>
            <person name="Mangelson H."/>
            <person name="Liachko I."/>
            <person name="Sullivan S."/>
            <person name="Sone E.D."/>
            <person name="Koren S."/>
            <person name="Silverstein K.A.T."/>
            <person name="Beckman K.B."/>
            <person name="Gohl D.M."/>
        </authorList>
    </citation>
    <scope>NUCLEOTIDE SEQUENCE</scope>
    <source>
        <strain evidence="1">Duluth1</strain>
        <tissue evidence="1">Whole animal</tissue>
    </source>
</reference>
<evidence type="ECO:0000313" key="1">
    <source>
        <dbReference type="EMBL" id="KAH3706192.1"/>
    </source>
</evidence>